<proteinExistence type="predicted"/>
<feature type="coiled-coil region" evidence="1">
    <location>
        <begin position="6"/>
        <end position="33"/>
    </location>
</feature>
<dbReference type="EMBL" id="LXQA010292247">
    <property type="protein sequence ID" value="MCI41432.1"/>
    <property type="molecule type" value="Genomic_DNA"/>
</dbReference>
<comment type="caution">
    <text evidence="2">The sequence shown here is derived from an EMBL/GenBank/DDBJ whole genome shotgun (WGS) entry which is preliminary data.</text>
</comment>
<evidence type="ECO:0000256" key="1">
    <source>
        <dbReference type="SAM" id="Coils"/>
    </source>
</evidence>
<accession>A0A392RZ69</accession>
<reference evidence="2 3" key="1">
    <citation type="journal article" date="2018" name="Front. Plant Sci.">
        <title>Red Clover (Trifolium pratense) and Zigzag Clover (T. medium) - A Picture of Genomic Similarities and Differences.</title>
        <authorList>
            <person name="Dluhosova J."/>
            <person name="Istvanek J."/>
            <person name="Nedelnik J."/>
            <person name="Repkova J."/>
        </authorList>
    </citation>
    <scope>NUCLEOTIDE SEQUENCE [LARGE SCALE GENOMIC DNA]</scope>
    <source>
        <strain evidence="3">cv. 10/8</strain>
        <tissue evidence="2">Leaf</tissue>
    </source>
</reference>
<feature type="non-terminal residue" evidence="2">
    <location>
        <position position="1"/>
    </location>
</feature>
<dbReference type="Proteomes" id="UP000265520">
    <property type="component" value="Unassembled WGS sequence"/>
</dbReference>
<keyword evidence="1" id="KW-0175">Coiled coil</keyword>
<dbReference type="AlphaFoldDB" id="A0A392RZ69"/>
<evidence type="ECO:0000313" key="3">
    <source>
        <dbReference type="Proteomes" id="UP000265520"/>
    </source>
</evidence>
<name>A0A392RZ69_9FABA</name>
<keyword evidence="3" id="KW-1185">Reference proteome</keyword>
<sequence length="113" mass="13210">DTVSGVNTCKENIANWKREIEDLQAKIADLDCKIIWEEAKQQELEQKAAQITKDEIDKEAHRGIEHYISVKVIDGAINQLNDENVVLGTKMKLTKELYNKLKAHFLKKWFYFF</sequence>
<organism evidence="2 3">
    <name type="scientific">Trifolium medium</name>
    <dbReference type="NCBI Taxonomy" id="97028"/>
    <lineage>
        <taxon>Eukaryota</taxon>
        <taxon>Viridiplantae</taxon>
        <taxon>Streptophyta</taxon>
        <taxon>Embryophyta</taxon>
        <taxon>Tracheophyta</taxon>
        <taxon>Spermatophyta</taxon>
        <taxon>Magnoliopsida</taxon>
        <taxon>eudicotyledons</taxon>
        <taxon>Gunneridae</taxon>
        <taxon>Pentapetalae</taxon>
        <taxon>rosids</taxon>
        <taxon>fabids</taxon>
        <taxon>Fabales</taxon>
        <taxon>Fabaceae</taxon>
        <taxon>Papilionoideae</taxon>
        <taxon>50 kb inversion clade</taxon>
        <taxon>NPAAA clade</taxon>
        <taxon>Hologalegina</taxon>
        <taxon>IRL clade</taxon>
        <taxon>Trifolieae</taxon>
        <taxon>Trifolium</taxon>
    </lineage>
</organism>
<protein>
    <submittedName>
        <fullName evidence="2">Uncharacterized protein</fullName>
    </submittedName>
</protein>
<evidence type="ECO:0000313" key="2">
    <source>
        <dbReference type="EMBL" id="MCI41432.1"/>
    </source>
</evidence>